<keyword evidence="3" id="KW-1185">Reference proteome</keyword>
<evidence type="ECO:0000313" key="3">
    <source>
        <dbReference type="Proteomes" id="UP001153269"/>
    </source>
</evidence>
<gene>
    <name evidence="2" type="ORF">PLEPLA_LOCUS6521</name>
</gene>
<feature type="compositionally biased region" description="Low complexity" evidence="1">
    <location>
        <begin position="85"/>
        <end position="96"/>
    </location>
</feature>
<comment type="caution">
    <text evidence="2">The sequence shown here is derived from an EMBL/GenBank/DDBJ whole genome shotgun (WGS) entry which is preliminary data.</text>
</comment>
<protein>
    <submittedName>
        <fullName evidence="2">Uncharacterized protein</fullName>
    </submittedName>
</protein>
<name>A0A9N7Y528_PLEPL</name>
<organism evidence="2 3">
    <name type="scientific">Pleuronectes platessa</name>
    <name type="common">European plaice</name>
    <dbReference type="NCBI Taxonomy" id="8262"/>
    <lineage>
        <taxon>Eukaryota</taxon>
        <taxon>Metazoa</taxon>
        <taxon>Chordata</taxon>
        <taxon>Craniata</taxon>
        <taxon>Vertebrata</taxon>
        <taxon>Euteleostomi</taxon>
        <taxon>Actinopterygii</taxon>
        <taxon>Neopterygii</taxon>
        <taxon>Teleostei</taxon>
        <taxon>Neoteleostei</taxon>
        <taxon>Acanthomorphata</taxon>
        <taxon>Carangaria</taxon>
        <taxon>Pleuronectiformes</taxon>
        <taxon>Pleuronectoidei</taxon>
        <taxon>Pleuronectidae</taxon>
        <taxon>Pleuronectes</taxon>
    </lineage>
</organism>
<evidence type="ECO:0000256" key="1">
    <source>
        <dbReference type="SAM" id="MobiDB-lite"/>
    </source>
</evidence>
<dbReference type="Proteomes" id="UP001153269">
    <property type="component" value="Unassembled WGS sequence"/>
</dbReference>
<evidence type="ECO:0000313" key="2">
    <source>
        <dbReference type="EMBL" id="CAB1418695.1"/>
    </source>
</evidence>
<sequence>MPPEVRHTPTVTWPLRYIGRRRPAELHSVSAPGPTGSSTRLLPALLLPSPRYSHEDLDLGARLQKESVQDEILRNQSVQPPARDLSSTSSLTASMSKAGESPWQASTTTFD</sequence>
<reference evidence="2" key="1">
    <citation type="submission" date="2020-03" db="EMBL/GenBank/DDBJ databases">
        <authorList>
            <person name="Weist P."/>
        </authorList>
    </citation>
    <scope>NUCLEOTIDE SEQUENCE</scope>
</reference>
<dbReference type="AlphaFoldDB" id="A0A9N7Y528"/>
<dbReference type="EMBL" id="CADEAL010000336">
    <property type="protein sequence ID" value="CAB1418695.1"/>
    <property type="molecule type" value="Genomic_DNA"/>
</dbReference>
<feature type="region of interest" description="Disordered" evidence="1">
    <location>
        <begin position="71"/>
        <end position="111"/>
    </location>
</feature>
<proteinExistence type="predicted"/>
<accession>A0A9N7Y528</accession>